<dbReference type="AlphaFoldDB" id="A0A0F9L1U2"/>
<dbReference type="EMBL" id="LAZR01013498">
    <property type="protein sequence ID" value="KKM21690.1"/>
    <property type="molecule type" value="Genomic_DNA"/>
</dbReference>
<reference evidence="2" key="1">
    <citation type="journal article" date="2015" name="Nature">
        <title>Complex archaea that bridge the gap between prokaryotes and eukaryotes.</title>
        <authorList>
            <person name="Spang A."/>
            <person name="Saw J.H."/>
            <person name="Jorgensen S.L."/>
            <person name="Zaremba-Niedzwiedzka K."/>
            <person name="Martijn J."/>
            <person name="Lind A.E."/>
            <person name="van Eijk R."/>
            <person name="Schleper C."/>
            <person name="Guy L."/>
            <person name="Ettema T.J."/>
        </authorList>
    </citation>
    <scope>NUCLEOTIDE SEQUENCE</scope>
</reference>
<sequence>MSETRKIEVSGWLVFAATVGLFMIFFALHDIVQMLRAILEKMP</sequence>
<organism evidence="2">
    <name type="scientific">marine sediment metagenome</name>
    <dbReference type="NCBI Taxonomy" id="412755"/>
    <lineage>
        <taxon>unclassified sequences</taxon>
        <taxon>metagenomes</taxon>
        <taxon>ecological metagenomes</taxon>
    </lineage>
</organism>
<protein>
    <submittedName>
        <fullName evidence="2">Uncharacterized protein</fullName>
    </submittedName>
</protein>
<accession>A0A0F9L1U2</accession>
<comment type="caution">
    <text evidence="2">The sequence shown here is derived from an EMBL/GenBank/DDBJ whole genome shotgun (WGS) entry which is preliminary data.</text>
</comment>
<keyword evidence="1" id="KW-1133">Transmembrane helix</keyword>
<keyword evidence="1" id="KW-0812">Transmembrane</keyword>
<feature type="transmembrane region" description="Helical" evidence="1">
    <location>
        <begin position="12"/>
        <end position="32"/>
    </location>
</feature>
<evidence type="ECO:0000256" key="1">
    <source>
        <dbReference type="SAM" id="Phobius"/>
    </source>
</evidence>
<evidence type="ECO:0000313" key="2">
    <source>
        <dbReference type="EMBL" id="KKM21690.1"/>
    </source>
</evidence>
<gene>
    <name evidence="2" type="ORF">LCGC14_1632840</name>
</gene>
<name>A0A0F9L1U2_9ZZZZ</name>
<keyword evidence="1" id="KW-0472">Membrane</keyword>
<proteinExistence type="predicted"/>